<dbReference type="KEGG" id="ath:AT2G13430"/>
<dbReference type="EMBL" id="AC007294">
    <property type="protein sequence ID" value="AAD28642.1"/>
    <property type="molecule type" value="Genomic_DNA"/>
</dbReference>
<evidence type="ECO:0000256" key="1">
    <source>
        <dbReference type="SAM" id="MobiDB-lite"/>
    </source>
</evidence>
<reference evidence="3" key="3">
    <citation type="submission" date="2002-02" db="EMBL/GenBank/DDBJ databases">
        <authorList>
            <person name="Town C.D."/>
            <person name="Kaul S."/>
        </authorList>
    </citation>
    <scope>NUCLEOTIDE SEQUENCE</scope>
</reference>
<dbReference type="PaxDb" id="3702-AT2G13430.1"/>
<name>Q9SHS3_ARATH</name>
<reference evidence="5" key="6">
    <citation type="journal article" date="2017" name="Plant J.">
        <title>Araport11: a complete reannotation of the Arabidopsis thaliana reference genome.</title>
        <authorList>
            <person name="Cheng C.Y."/>
            <person name="Krishnakumar V."/>
            <person name="Chan A.P."/>
            <person name="Thibaud-Nissen F."/>
            <person name="Schobel S."/>
            <person name="Town C.D."/>
        </authorList>
    </citation>
    <scope>GENOME REANNOTATION</scope>
    <source>
        <strain evidence="5">cv. Columbia</strain>
    </source>
</reference>
<reference evidence="4" key="4">
    <citation type="submission" date="2011-02" db="EMBL/GenBank/DDBJ databases">
        <authorList>
            <consortium name="TAIR"/>
            <person name="Swarbreck D."/>
            <person name="Lamesch P."/>
            <person name="Wilks C."/>
            <person name="Huala E."/>
        </authorList>
    </citation>
    <scope>NUCLEOTIDE SEQUENCE</scope>
</reference>
<gene>
    <name evidence="2 4" type="ordered locus">At2g13430</name>
    <name evidence="4" type="ORF">T26C18.2</name>
    <name evidence="4" type="ORF">T26C18_2</name>
</gene>
<dbReference type="PIR" id="F84507">
    <property type="entry name" value="F84507"/>
</dbReference>
<accession>Q9SHS3</accession>
<reference evidence="4" key="5">
    <citation type="submission" date="2016-05" db="EMBL/GenBank/DDBJ databases">
        <authorList>
            <person name="Krishnakumar V."/>
            <person name="Cheng C.-Y."/>
            <person name="Chan A.P."/>
            <person name="Schobel S."/>
            <person name="Kim M."/>
            <person name="Ferlanti E.S."/>
            <person name="Belyaeva I."/>
            <person name="Rosen B.D."/>
            <person name="Micklem G."/>
            <person name="Miller J.R."/>
            <person name="Vaughn M."/>
            <person name="Town C.D."/>
        </authorList>
    </citation>
    <scope>NUCLEOTIDE SEQUENCE</scope>
</reference>
<dbReference type="AlphaFoldDB" id="Q9SHS3"/>
<organism evidence="3">
    <name type="scientific">Arabidopsis thaliana</name>
    <name type="common">Mouse-ear cress</name>
    <dbReference type="NCBI Taxonomy" id="3702"/>
    <lineage>
        <taxon>Eukaryota</taxon>
        <taxon>Viridiplantae</taxon>
        <taxon>Streptophyta</taxon>
        <taxon>Embryophyta</taxon>
        <taxon>Tracheophyta</taxon>
        <taxon>Spermatophyta</taxon>
        <taxon>Magnoliopsida</taxon>
        <taxon>eudicotyledons</taxon>
        <taxon>Gunneridae</taxon>
        <taxon>Pentapetalae</taxon>
        <taxon>rosids</taxon>
        <taxon>malvids</taxon>
        <taxon>Brassicales</taxon>
        <taxon>Brassicaceae</taxon>
        <taxon>Camelineae</taxon>
        <taxon>Arabidopsis</taxon>
    </lineage>
</organism>
<feature type="compositionally biased region" description="Polar residues" evidence="1">
    <location>
        <begin position="171"/>
        <end position="180"/>
    </location>
</feature>
<dbReference type="Proteomes" id="UP000006548">
    <property type="component" value="Chromosome 2"/>
</dbReference>
<dbReference type="HOGENOM" id="CLU_1498297_0_0_1"/>
<evidence type="ECO:0000313" key="3">
    <source>
        <dbReference type="EMBL" id="AAD28642.1"/>
    </source>
</evidence>
<proteinExistence type="predicted"/>
<feature type="compositionally biased region" description="Polar residues" evidence="1">
    <location>
        <begin position="144"/>
        <end position="158"/>
    </location>
</feature>
<evidence type="ECO:0000313" key="4">
    <source>
        <dbReference type="EMBL" id="AEC06232.1"/>
    </source>
</evidence>
<dbReference type="EMBL" id="CP002685">
    <property type="protein sequence ID" value="AEC06232.1"/>
    <property type="molecule type" value="Genomic_DNA"/>
</dbReference>
<reference evidence="4 5" key="1">
    <citation type="journal article" date="1999" name="Nature">
        <title>Sequence and analysis of chromosome 2 of the plant Arabidopsis thaliana.</title>
        <authorList>
            <person name="Lin X."/>
            <person name="Kaul S."/>
            <person name="Rounsley S."/>
            <person name="Shea T.P."/>
            <person name="Benito M.I."/>
            <person name="Town C.D."/>
            <person name="Fujii C.Y."/>
            <person name="Mason T."/>
            <person name="Bowman C.L."/>
            <person name="Barnstead M."/>
            <person name="Feldblyum T.V."/>
            <person name="Buell C.R."/>
            <person name="Ketchum K.A."/>
            <person name="Lee J."/>
            <person name="Ronning C.M."/>
            <person name="Koo H.L."/>
            <person name="Moffat K.S."/>
            <person name="Cronin L.A."/>
            <person name="Shen M."/>
            <person name="Pai G."/>
            <person name="Van Aken S."/>
            <person name="Umayam L."/>
            <person name="Tallon L.J."/>
            <person name="Gill J.E."/>
            <person name="Adams M.D."/>
            <person name="Carrera A.J."/>
            <person name="Creasy T.H."/>
            <person name="Goodman H.M."/>
            <person name="Somerville C.R."/>
            <person name="Copenhaver G.P."/>
            <person name="Preuss D."/>
            <person name="Nierman W.C."/>
            <person name="White O."/>
            <person name="Eisen J.A."/>
            <person name="Salzberg S.L."/>
            <person name="Fraser C.M."/>
            <person name="Venter J.C."/>
        </authorList>
    </citation>
    <scope>NUCLEOTIDE SEQUENCE [LARGE SCALE GENOMIC DNA]</scope>
    <source>
        <strain evidence="5">cv. Columbia</strain>
    </source>
</reference>
<dbReference type="TAIR" id="AT2G13430"/>
<keyword evidence="5" id="KW-1185">Reference proteome</keyword>
<sequence length="180" mass="20451">MKILDNYLIFHFLNQMQPPAAANACGKELLKSSDLERFKAAWSGFYDWYQRLTSANNRNRPLTTAKRVLAGKPIKLLTQIQVFKCSPINANSRQRRSGRSNKASHERNRTRNKNSKHEEANGKKADKKPTIAALKAIDDGRELANTTKRVRSCQTISPHTRDMETGKTFGRQENSSTFSL</sequence>
<dbReference type="STRING" id="3702.Q9SHS3"/>
<dbReference type="ExpressionAtlas" id="Q9SHS3">
    <property type="expression patterns" value="baseline and differential"/>
</dbReference>
<evidence type="ECO:0000313" key="5">
    <source>
        <dbReference type="Proteomes" id="UP000006548"/>
    </source>
</evidence>
<dbReference type="SMR" id="Q9SHS3"/>
<feature type="region of interest" description="Disordered" evidence="1">
    <location>
        <begin position="143"/>
        <end position="180"/>
    </location>
</feature>
<feature type="compositionally biased region" description="Basic and acidic residues" evidence="1">
    <location>
        <begin position="103"/>
        <end position="129"/>
    </location>
</feature>
<dbReference type="Araport" id="AT2G13430"/>
<protein>
    <submittedName>
        <fullName evidence="3">Uncharacterized protein At2g13430</fullName>
    </submittedName>
</protein>
<dbReference type="GeneID" id="815829"/>
<evidence type="ECO:0000313" key="2">
    <source>
        <dbReference type="Araport" id="AT2G13430"/>
    </source>
</evidence>
<reference evidence="3" key="2">
    <citation type="submission" date="2000-03" db="EMBL/GenBank/DDBJ databases">
        <authorList>
            <person name="Lin X."/>
            <person name="Kaul S."/>
            <person name="Shea T.P."/>
            <person name="Fujii C.Y."/>
            <person name="Shen M."/>
            <person name="VanAken S.E."/>
            <person name="Barnstead M.E."/>
            <person name="Mason T.M."/>
            <person name="Bowman C.L."/>
            <person name="Ronning C.M."/>
            <person name="Benito M.-I."/>
            <person name="Carrera A.J."/>
            <person name="Creasy T.H."/>
            <person name="Buell C.R."/>
            <person name="Town C.D."/>
            <person name="Nierman W.C."/>
            <person name="Fraser C.M."/>
            <person name="Venter J.C."/>
        </authorList>
    </citation>
    <scope>NUCLEOTIDE SEQUENCE</scope>
</reference>
<feature type="region of interest" description="Disordered" evidence="1">
    <location>
        <begin position="88"/>
        <end position="131"/>
    </location>
</feature>